<dbReference type="RefSeq" id="WP_175193552.1">
    <property type="nucleotide sequence ID" value="NZ_CADIJO010000014.1"/>
</dbReference>
<feature type="chain" id="PRO_5028954203" evidence="1">
    <location>
        <begin position="20"/>
        <end position="358"/>
    </location>
</feature>
<dbReference type="EMBL" id="CADIJO010000014">
    <property type="protein sequence ID" value="CAB3721625.1"/>
    <property type="molecule type" value="Genomic_DNA"/>
</dbReference>
<protein>
    <submittedName>
        <fullName evidence="2">Uncharacterized protein</fullName>
    </submittedName>
</protein>
<feature type="signal peptide" evidence="1">
    <location>
        <begin position="1"/>
        <end position="19"/>
    </location>
</feature>
<keyword evidence="1" id="KW-0732">Signal</keyword>
<name>A0A6S7AIX3_9BURK</name>
<accession>A0A6S7AIX3</accession>
<gene>
    <name evidence="2" type="ORF">LMG3458_04015</name>
</gene>
<evidence type="ECO:0000256" key="1">
    <source>
        <dbReference type="SAM" id="SignalP"/>
    </source>
</evidence>
<evidence type="ECO:0000313" key="3">
    <source>
        <dbReference type="Proteomes" id="UP000494111"/>
    </source>
</evidence>
<evidence type="ECO:0000313" key="2">
    <source>
        <dbReference type="EMBL" id="CAB3721625.1"/>
    </source>
</evidence>
<dbReference type="AlphaFoldDB" id="A0A6S7AIX3"/>
<sequence length="358" mass="38956">MPLTSLLARACLLAVFAHAAASAHPTGQPEQESAEASWDQKMDQRRASIDALLGKARQDGMALLVIPTLNLDAQGKRDFHDPATRMRFMQQSSTMMHWNHKADDGYAISVGHAEHEADIPDLGPLFQTPRGKLTYQVIPVWPGEYRLNRIAYHQMDATPPKAVRSIPVADMLAKVGIAELTPTTDRDFKKTAPWSNLAEQGDDGLGQGCGLVLRLGGGCDELARVFRWDASARIALQQRQAEAVQVPGVDVLLSFSPIADITLHKGEAVLTDGFVLLDDQPVLAKNLCETSLDFVRCAVQSITVQRLPASLDDFRLAPGADTFNLPQTHAALRDLVYRAPNVHAKPVAGGSPNLLRAQ</sequence>
<organism evidence="2 3">
    <name type="scientific">Achromobacter deleyi</name>
    <dbReference type="NCBI Taxonomy" id="1353891"/>
    <lineage>
        <taxon>Bacteria</taxon>
        <taxon>Pseudomonadati</taxon>
        <taxon>Pseudomonadota</taxon>
        <taxon>Betaproteobacteria</taxon>
        <taxon>Burkholderiales</taxon>
        <taxon>Alcaligenaceae</taxon>
        <taxon>Achromobacter</taxon>
    </lineage>
</organism>
<proteinExistence type="predicted"/>
<dbReference type="Proteomes" id="UP000494111">
    <property type="component" value="Unassembled WGS sequence"/>
</dbReference>
<reference evidence="2 3" key="1">
    <citation type="submission" date="2020-04" db="EMBL/GenBank/DDBJ databases">
        <authorList>
            <person name="De Canck E."/>
        </authorList>
    </citation>
    <scope>NUCLEOTIDE SEQUENCE [LARGE SCALE GENOMIC DNA]</scope>
    <source>
        <strain evidence="2 3">LMG 3458</strain>
    </source>
</reference>